<dbReference type="PANTHER" id="PTHR43190">
    <property type="entry name" value="N-ACETYL-D-GLUCOSAMINE KINASE"/>
    <property type="match status" value="1"/>
</dbReference>
<dbReference type="AlphaFoldDB" id="S0KX80"/>
<dbReference type="Pfam" id="PF01869">
    <property type="entry name" value="BcrAD_BadFG"/>
    <property type="match status" value="1"/>
</dbReference>
<gene>
    <name evidence="2" type="ORF">I573_00312</name>
</gene>
<name>S0KX80_9ENTE</name>
<dbReference type="Proteomes" id="UP000015961">
    <property type="component" value="Unassembled WGS sequence"/>
</dbReference>
<protein>
    <recommendedName>
        <fullName evidence="1">ATPase BadF/BadG/BcrA/BcrD type domain-containing protein</fullName>
    </recommendedName>
</protein>
<reference evidence="2 3" key="1">
    <citation type="submission" date="2013-03" db="EMBL/GenBank/DDBJ databases">
        <title>The Genome Sequence of Enterococcus sulfureus ATCC_49903 (PacBio/Illumina hybrid assembly).</title>
        <authorList>
            <consortium name="The Broad Institute Genomics Platform"/>
            <consortium name="The Broad Institute Genome Sequencing Center for Infectious Disease"/>
            <person name="Earl A."/>
            <person name="Russ C."/>
            <person name="Gilmore M."/>
            <person name="Surin D."/>
            <person name="Walker B."/>
            <person name="Young S."/>
            <person name="Zeng Q."/>
            <person name="Gargeya S."/>
            <person name="Fitzgerald M."/>
            <person name="Haas B."/>
            <person name="Abouelleil A."/>
            <person name="Allen A.W."/>
            <person name="Alvarado L."/>
            <person name="Arachchi H.M."/>
            <person name="Berlin A.M."/>
            <person name="Chapman S.B."/>
            <person name="Gainer-Dewar J."/>
            <person name="Goldberg J."/>
            <person name="Griggs A."/>
            <person name="Gujja S."/>
            <person name="Hansen M."/>
            <person name="Howarth C."/>
            <person name="Imamovic A."/>
            <person name="Ireland A."/>
            <person name="Larimer J."/>
            <person name="McCowan C."/>
            <person name="Murphy C."/>
            <person name="Pearson M."/>
            <person name="Poon T.W."/>
            <person name="Priest M."/>
            <person name="Roberts A."/>
            <person name="Saif S."/>
            <person name="Shea T."/>
            <person name="Sisk P."/>
            <person name="Sykes S."/>
            <person name="Wortman J."/>
            <person name="Nusbaum C."/>
            <person name="Birren B."/>
        </authorList>
    </citation>
    <scope>NUCLEOTIDE SEQUENCE [LARGE SCALE GENOMIC DNA]</scope>
    <source>
        <strain evidence="2 3">ATCC 49903</strain>
    </source>
</reference>
<organism evidence="2 3">
    <name type="scientific">Enterococcus sulfureus ATCC 49903</name>
    <dbReference type="NCBI Taxonomy" id="1140003"/>
    <lineage>
        <taxon>Bacteria</taxon>
        <taxon>Bacillati</taxon>
        <taxon>Bacillota</taxon>
        <taxon>Bacilli</taxon>
        <taxon>Lactobacillales</taxon>
        <taxon>Enterococcaceae</taxon>
        <taxon>Enterococcus</taxon>
    </lineage>
</organism>
<dbReference type="InterPro" id="IPR043129">
    <property type="entry name" value="ATPase_NBD"/>
</dbReference>
<dbReference type="EMBL" id="ASWO01000001">
    <property type="protein sequence ID" value="EOT87256.1"/>
    <property type="molecule type" value="Genomic_DNA"/>
</dbReference>
<dbReference type="SUPFAM" id="SSF53067">
    <property type="entry name" value="Actin-like ATPase domain"/>
    <property type="match status" value="2"/>
</dbReference>
<keyword evidence="3" id="KW-1185">Reference proteome</keyword>
<evidence type="ECO:0000259" key="1">
    <source>
        <dbReference type="Pfam" id="PF01869"/>
    </source>
</evidence>
<dbReference type="eggNOG" id="COG2971">
    <property type="taxonomic scope" value="Bacteria"/>
</dbReference>
<evidence type="ECO:0000313" key="2">
    <source>
        <dbReference type="EMBL" id="EOT87256.1"/>
    </source>
</evidence>
<dbReference type="InterPro" id="IPR052519">
    <property type="entry name" value="Euk-type_GlcNAc_Kinase"/>
</dbReference>
<dbReference type="Gene3D" id="3.30.420.40">
    <property type="match status" value="2"/>
</dbReference>
<feature type="domain" description="ATPase BadF/BadG/BcrA/BcrD type" evidence="1">
    <location>
        <begin position="5"/>
        <end position="157"/>
    </location>
</feature>
<dbReference type="STRING" id="1140003.OMY_00317"/>
<dbReference type="InterPro" id="IPR002731">
    <property type="entry name" value="ATPase_BadF"/>
</dbReference>
<dbReference type="PANTHER" id="PTHR43190:SF3">
    <property type="entry name" value="N-ACETYL-D-GLUCOSAMINE KINASE"/>
    <property type="match status" value="1"/>
</dbReference>
<dbReference type="RefSeq" id="WP_016184808.1">
    <property type="nucleotide sequence ID" value="NZ_ASWO01000001.1"/>
</dbReference>
<dbReference type="PATRIC" id="fig|1140003.3.peg.311"/>
<evidence type="ECO:0000313" key="3">
    <source>
        <dbReference type="Proteomes" id="UP000015961"/>
    </source>
</evidence>
<dbReference type="OrthoDB" id="9772633at2"/>
<accession>S0KX80</accession>
<comment type="caution">
    <text evidence="2">The sequence shown here is derived from an EMBL/GenBank/DDBJ whole genome shotgun (WGS) entry which is preliminary data.</text>
</comment>
<proteinExistence type="predicted"/>
<sequence length="300" mass="33358">MKYVVGIDSGGTATKVKAYTLDQTCCFEQVVGPGNSLLFPEETIVELSYALRLVYEALGPDCEGIAIGLAGLSAANNQQEMTTRIKQAMPFTSEIPFHLYNDAQLAYLARNGVAAGILVIAGTGSVVVGYQNGQWSKIGGWGPVLGDEGSGYALSLQVYRELTKTIDRQTELNDWQRAFLEWSHQDSAQEAIRTFYQSERQEIAKAARFLGEYQDRFTYCHEVLCQAGEALADMINQWGTLNWTTSRKLNCAFNGSVVEKNPIVQQSLINHCRYPLKIATQHPSPFAAWRLFYEQEGEQS</sequence>